<evidence type="ECO:0000313" key="2">
    <source>
        <dbReference type="Proteomes" id="UP000030661"/>
    </source>
</evidence>
<evidence type="ECO:0000313" key="1">
    <source>
        <dbReference type="EMBL" id="GAK61758.1"/>
    </source>
</evidence>
<dbReference type="InterPro" id="IPR027417">
    <property type="entry name" value="P-loop_NTPase"/>
</dbReference>
<protein>
    <submittedName>
        <fullName evidence="1">Gp70 protein</fullName>
    </submittedName>
</protein>
<reference evidence="1" key="1">
    <citation type="journal article" date="2015" name="PeerJ">
        <title>First genomic representation of candidate bacterial phylum KSB3 points to enhanced environmental sensing as a trigger of wastewater bulking.</title>
        <authorList>
            <person name="Sekiguchi Y."/>
            <person name="Ohashi A."/>
            <person name="Parks D.H."/>
            <person name="Yamauchi T."/>
            <person name="Tyson G.W."/>
            <person name="Hugenholtz P."/>
        </authorList>
    </citation>
    <scope>NUCLEOTIDE SEQUENCE [LARGE SCALE GENOMIC DNA]</scope>
</reference>
<dbReference type="AlphaFoldDB" id="A0A081CB03"/>
<dbReference type="SUPFAM" id="SSF52540">
    <property type="entry name" value="P-loop containing nucleoside triphosphate hydrolases"/>
    <property type="match status" value="1"/>
</dbReference>
<dbReference type="Pfam" id="PF13479">
    <property type="entry name" value="AAA_24"/>
    <property type="match status" value="1"/>
</dbReference>
<sequence>MLYGEPGIGKTVLAGSADAVAEMRPVLFIDMEGGTESLRHTYPDVEVVRVKNWREMQALYNALADSDHGYQTIVIDSLSEAQKFNMLHIMADVAANNAKMIEEVPSMREWGINLEQMRKFVRGFRDLEVNTIFTCLAAKDKDIRTGKFTYGPALSGKLAGEIAGFLDEVFFMYMKEGVNEETGDEEQLRMLLTGKTETTIAKDRSGKLDQIIMNPTMEKLYSLMSA</sequence>
<keyword evidence="2" id="KW-1185">Reference proteome</keyword>
<dbReference type="Gene3D" id="3.40.50.300">
    <property type="entry name" value="P-loop containing nucleotide triphosphate hydrolases"/>
    <property type="match status" value="1"/>
</dbReference>
<accession>A0A081CB03</accession>
<dbReference type="Proteomes" id="UP000030661">
    <property type="component" value="Unassembled WGS sequence"/>
</dbReference>
<proteinExistence type="predicted"/>
<dbReference type="HOGENOM" id="CLU_1222790_0_0_0"/>
<organism evidence="1">
    <name type="scientific">Vecturithrix granuli</name>
    <dbReference type="NCBI Taxonomy" id="1499967"/>
    <lineage>
        <taxon>Bacteria</taxon>
        <taxon>Candidatus Moduliflexota</taxon>
        <taxon>Candidatus Vecturitrichia</taxon>
        <taxon>Candidatus Vecturitrichales</taxon>
        <taxon>Candidatus Vecturitrichaceae</taxon>
        <taxon>Candidatus Vecturithrix</taxon>
    </lineage>
</organism>
<dbReference type="STRING" id="1499967.U27_02587"/>
<name>A0A081CB03_VECG1</name>
<dbReference type="EMBL" id="DF820483">
    <property type="protein sequence ID" value="GAK61758.1"/>
    <property type="molecule type" value="Genomic_DNA"/>
</dbReference>
<gene>
    <name evidence="1" type="ORF">U27_02587</name>
</gene>
<dbReference type="eggNOG" id="COG1192">
    <property type="taxonomic scope" value="Bacteria"/>
</dbReference>